<dbReference type="OrthoDB" id="9793567at2"/>
<feature type="domain" description="EVE" evidence="2">
    <location>
        <begin position="7"/>
        <end position="138"/>
    </location>
</feature>
<dbReference type="Proteomes" id="UP000252893">
    <property type="component" value="Unassembled WGS sequence"/>
</dbReference>
<comment type="similarity">
    <text evidence="1">Belongs to the UPF0310 family.</text>
</comment>
<proteinExistence type="inferred from homology"/>
<dbReference type="Pfam" id="PF01878">
    <property type="entry name" value="EVE"/>
    <property type="match status" value="1"/>
</dbReference>
<dbReference type="InterPro" id="IPR015947">
    <property type="entry name" value="PUA-like_sf"/>
</dbReference>
<dbReference type="CDD" id="cd21132">
    <property type="entry name" value="EVE-like"/>
    <property type="match status" value="1"/>
</dbReference>
<evidence type="ECO:0000259" key="2">
    <source>
        <dbReference type="Pfam" id="PF01878"/>
    </source>
</evidence>
<protein>
    <recommendedName>
        <fullName evidence="1">UPF0310 protein DFR47_101777</fullName>
    </recommendedName>
</protein>
<dbReference type="InterPro" id="IPR022996">
    <property type="entry name" value="UPF0310"/>
</dbReference>
<dbReference type="HAMAP" id="MF_00771">
    <property type="entry name" value="UPF0310"/>
    <property type="match status" value="1"/>
</dbReference>
<evidence type="ECO:0000313" key="4">
    <source>
        <dbReference type="Proteomes" id="UP000252893"/>
    </source>
</evidence>
<dbReference type="EMBL" id="QNRH01000001">
    <property type="protein sequence ID" value="RBO99166.1"/>
    <property type="molecule type" value="Genomic_DNA"/>
</dbReference>
<name>A0A366E9W7_9HYPH</name>
<dbReference type="SUPFAM" id="SSF88697">
    <property type="entry name" value="PUA domain-like"/>
    <property type="match status" value="1"/>
</dbReference>
<dbReference type="NCBIfam" id="NF002616">
    <property type="entry name" value="PRK02268.1-2"/>
    <property type="match status" value="1"/>
</dbReference>
<keyword evidence="4" id="KW-1185">Reference proteome</keyword>
<reference evidence="3 4" key="1">
    <citation type="submission" date="2018-06" db="EMBL/GenBank/DDBJ databases">
        <title>Genomic Encyclopedia of Type Strains, Phase IV (KMG-IV): sequencing the most valuable type-strain genomes for metagenomic binning, comparative biology and taxonomic classification.</title>
        <authorList>
            <person name="Goeker M."/>
        </authorList>
    </citation>
    <scope>NUCLEOTIDE SEQUENCE [LARGE SCALE GENOMIC DNA]</scope>
    <source>
        <strain evidence="3 4">DSM 25619</strain>
    </source>
</reference>
<dbReference type="InterPro" id="IPR002740">
    <property type="entry name" value="EVE_domain"/>
</dbReference>
<sequence>MTERRQKYWLAIASADHVQRGRAEGFMQVCHGKSAPLRRLKQGDGVIYYSPAITMGGRDKLQSFTAQGVISNDAVYQVDMGQGFLPYRRDVQWNDTMIIPIRPLLDRLELTRGKSNWAYPFRFGLLELSEHDFKLIAEAMAAF</sequence>
<organism evidence="3 4">
    <name type="scientific">Pseudochrobactrum asaccharolyticum</name>
    <dbReference type="NCBI Taxonomy" id="354351"/>
    <lineage>
        <taxon>Bacteria</taxon>
        <taxon>Pseudomonadati</taxon>
        <taxon>Pseudomonadota</taxon>
        <taxon>Alphaproteobacteria</taxon>
        <taxon>Hyphomicrobiales</taxon>
        <taxon>Brucellaceae</taxon>
        <taxon>Pseudochrobactrum</taxon>
    </lineage>
</organism>
<comment type="caution">
    <text evidence="3">The sequence shown here is derived from an EMBL/GenBank/DDBJ whole genome shotgun (WGS) entry which is preliminary data.</text>
</comment>
<dbReference type="AlphaFoldDB" id="A0A366E9W7"/>
<gene>
    <name evidence="3" type="ORF">DFR47_101777</name>
</gene>
<evidence type="ECO:0000313" key="3">
    <source>
        <dbReference type="EMBL" id="RBO99166.1"/>
    </source>
</evidence>
<dbReference type="Gene3D" id="3.10.590.10">
    <property type="entry name" value="ph1033 like domains"/>
    <property type="match status" value="1"/>
</dbReference>
<evidence type="ECO:0000256" key="1">
    <source>
        <dbReference type="HAMAP-Rule" id="MF_00771"/>
    </source>
</evidence>
<accession>A0A366E9W7</accession>